<sequence>MSQSYEPSYTADATHDPTQPKDPRSLGEIVGDITTDLSTLVKQELEMAKTELRQEATTAGRGIGMLAGAALAGLLLMIFASLALTWLLDNWLPVEAAALIVAAIWAIVAGVLASAGRTALQKSNPQLPQTQQTLKEDAAWARAQKN</sequence>
<reference evidence="3 4" key="1">
    <citation type="journal article" date="2019" name="Int. J. Syst. Evol. Microbiol.">
        <title>The Global Catalogue of Microorganisms (GCM) 10K type strain sequencing project: providing services to taxonomists for standard genome sequencing and annotation.</title>
        <authorList>
            <consortium name="The Broad Institute Genomics Platform"/>
            <consortium name="The Broad Institute Genome Sequencing Center for Infectious Disease"/>
            <person name="Wu L."/>
            <person name="Ma J."/>
        </authorList>
    </citation>
    <scope>NUCLEOTIDE SEQUENCE [LARGE SCALE GENOMIC DNA]</scope>
    <source>
        <strain evidence="3 4">JCM 16021</strain>
    </source>
</reference>
<feature type="transmembrane region" description="Helical" evidence="2">
    <location>
        <begin position="63"/>
        <end position="88"/>
    </location>
</feature>
<name>A0ABN2Y3U4_9ACTN</name>
<proteinExistence type="predicted"/>
<accession>A0ABN2Y3U4</accession>
<dbReference type="Proteomes" id="UP001500575">
    <property type="component" value="Unassembled WGS sequence"/>
</dbReference>
<feature type="region of interest" description="Disordered" evidence="1">
    <location>
        <begin position="1"/>
        <end position="25"/>
    </location>
</feature>
<feature type="transmembrane region" description="Helical" evidence="2">
    <location>
        <begin position="94"/>
        <end position="115"/>
    </location>
</feature>
<evidence type="ECO:0000256" key="1">
    <source>
        <dbReference type="SAM" id="MobiDB-lite"/>
    </source>
</evidence>
<evidence type="ECO:0000256" key="2">
    <source>
        <dbReference type="SAM" id="Phobius"/>
    </source>
</evidence>
<dbReference type="RefSeq" id="WP_344303118.1">
    <property type="nucleotide sequence ID" value="NZ_BAAAQQ010000007.1"/>
</dbReference>
<gene>
    <name evidence="3" type="ORF">GCM10009843_15600</name>
</gene>
<keyword evidence="2" id="KW-0472">Membrane</keyword>
<keyword evidence="4" id="KW-1185">Reference proteome</keyword>
<dbReference type="InterPro" id="IPR009937">
    <property type="entry name" value="Phage_holin_3_6"/>
</dbReference>
<organism evidence="3 4">
    <name type="scientific">Nocardioides bigeumensis</name>
    <dbReference type="NCBI Taxonomy" id="433657"/>
    <lineage>
        <taxon>Bacteria</taxon>
        <taxon>Bacillati</taxon>
        <taxon>Actinomycetota</taxon>
        <taxon>Actinomycetes</taxon>
        <taxon>Propionibacteriales</taxon>
        <taxon>Nocardioidaceae</taxon>
        <taxon>Nocardioides</taxon>
    </lineage>
</organism>
<keyword evidence="2" id="KW-1133">Transmembrane helix</keyword>
<dbReference type="EMBL" id="BAAAQQ010000007">
    <property type="protein sequence ID" value="GAA2121402.1"/>
    <property type="molecule type" value="Genomic_DNA"/>
</dbReference>
<evidence type="ECO:0000313" key="3">
    <source>
        <dbReference type="EMBL" id="GAA2121402.1"/>
    </source>
</evidence>
<feature type="compositionally biased region" description="Basic and acidic residues" evidence="1">
    <location>
        <begin position="13"/>
        <end position="25"/>
    </location>
</feature>
<comment type="caution">
    <text evidence="3">The sequence shown here is derived from an EMBL/GenBank/DDBJ whole genome shotgun (WGS) entry which is preliminary data.</text>
</comment>
<evidence type="ECO:0000313" key="4">
    <source>
        <dbReference type="Proteomes" id="UP001500575"/>
    </source>
</evidence>
<keyword evidence="2" id="KW-0812">Transmembrane</keyword>
<dbReference type="Pfam" id="PF07332">
    <property type="entry name" value="Phage_holin_3_6"/>
    <property type="match status" value="1"/>
</dbReference>
<protein>
    <submittedName>
        <fullName evidence="3">Phage holin family protein</fullName>
    </submittedName>
</protein>